<protein>
    <submittedName>
        <fullName evidence="3">Uncharacterized protein</fullName>
    </submittedName>
</protein>
<feature type="transmembrane region" description="Helical" evidence="1">
    <location>
        <begin position="179"/>
        <end position="198"/>
    </location>
</feature>
<evidence type="ECO:0000313" key="4">
    <source>
        <dbReference type="Proteomes" id="UP000283644"/>
    </source>
</evidence>
<dbReference type="Proteomes" id="UP000283644">
    <property type="component" value="Unassembled WGS sequence"/>
</dbReference>
<keyword evidence="1" id="KW-0812">Transmembrane</keyword>
<organism evidence="3 4">
    <name type="scientific">Nocardioides immobilis</name>
    <dbReference type="NCBI Taxonomy" id="2049295"/>
    <lineage>
        <taxon>Bacteria</taxon>
        <taxon>Bacillati</taxon>
        <taxon>Actinomycetota</taxon>
        <taxon>Actinomycetes</taxon>
        <taxon>Propionibacteriales</taxon>
        <taxon>Nocardioidaceae</taxon>
        <taxon>Nocardioides</taxon>
    </lineage>
</organism>
<proteinExistence type="predicted"/>
<reference evidence="3 4" key="1">
    <citation type="submission" date="2018-09" db="EMBL/GenBank/DDBJ databases">
        <title>Genome sequencing of Nocardioides immobilis CCTCC AB 2017083 for comparison to Nocardioides silvaticus.</title>
        <authorList>
            <person name="Li C."/>
            <person name="Wang G."/>
        </authorList>
    </citation>
    <scope>NUCLEOTIDE SEQUENCE [LARGE SCALE GENOMIC DNA]</scope>
    <source>
        <strain evidence="3 4">CCTCC AB 2017083</strain>
    </source>
</reference>
<keyword evidence="1" id="KW-1133">Transmembrane helix</keyword>
<evidence type="ECO:0000313" key="3">
    <source>
        <dbReference type="EMBL" id="RHW27969.1"/>
    </source>
</evidence>
<accession>A0A417Y5Q3</accession>
<evidence type="ECO:0000256" key="1">
    <source>
        <dbReference type="SAM" id="Phobius"/>
    </source>
</evidence>
<evidence type="ECO:0000256" key="2">
    <source>
        <dbReference type="SAM" id="SignalP"/>
    </source>
</evidence>
<dbReference type="EMBL" id="QXGH01000011">
    <property type="protein sequence ID" value="RHW27969.1"/>
    <property type="molecule type" value="Genomic_DNA"/>
</dbReference>
<keyword evidence="4" id="KW-1185">Reference proteome</keyword>
<comment type="caution">
    <text evidence="3">The sequence shown here is derived from an EMBL/GenBank/DDBJ whole genome shotgun (WGS) entry which is preliminary data.</text>
</comment>
<keyword evidence="2" id="KW-0732">Signal</keyword>
<dbReference type="RefSeq" id="WP_118923920.1">
    <property type="nucleotide sequence ID" value="NZ_QXGH01000011.1"/>
</dbReference>
<gene>
    <name evidence="3" type="ORF">D0Z08_06725</name>
</gene>
<feature type="chain" id="PRO_5019309289" evidence="2">
    <location>
        <begin position="31"/>
        <end position="204"/>
    </location>
</feature>
<keyword evidence="1" id="KW-0472">Membrane</keyword>
<name>A0A417Y5Q3_9ACTN</name>
<feature type="signal peptide" evidence="2">
    <location>
        <begin position="1"/>
        <end position="30"/>
    </location>
</feature>
<sequence>MRTSLRSARFAVLSLLLALLLAATASPAVAKGPTDVHVSGPGVDAAFGWTERGGDIDVGTLSEAALIGHHWDGSRLAPSSPLTAEQLGPRYVLTWTVGRSRWAVQHAYPFAEGGAWVHFLSLPVEGAGGWVRTPALRKQLVALGAGAEPSPAAVAVVEPAAPEAEAAESRDDPGTPYDVLVPAGLLVAVVLGAGVLVWRRRLSR</sequence>
<dbReference type="AlphaFoldDB" id="A0A417Y5Q3"/>